<reference evidence="1 2" key="1">
    <citation type="submission" date="2017-09" db="EMBL/GenBank/DDBJ databases">
        <title>Mdr eskape-Ghana.</title>
        <authorList>
            <person name="Agyepong N."/>
            <person name="Janice J."/>
            <person name="Samuelsen O."/>
            <person name="Owusu-Ofori A."/>
            <person name="Sundsfjord A."/>
            <person name="Essack S."/>
            <person name="Pedersen T."/>
        </authorList>
    </citation>
    <scope>NUCLEOTIDE SEQUENCE [LARGE SCALE GENOMIC DNA]</scope>
    <source>
        <strain evidence="1 2">46</strain>
    </source>
</reference>
<organism evidence="1 2">
    <name type="scientific">Klebsiella quasipneumoniae</name>
    <dbReference type="NCBI Taxonomy" id="1463165"/>
    <lineage>
        <taxon>Bacteria</taxon>
        <taxon>Pseudomonadati</taxon>
        <taxon>Pseudomonadota</taxon>
        <taxon>Gammaproteobacteria</taxon>
        <taxon>Enterobacterales</taxon>
        <taxon>Enterobacteriaceae</taxon>
        <taxon>Klebsiella/Raoultella group</taxon>
        <taxon>Klebsiella</taxon>
        <taxon>Klebsiella pneumoniae complex</taxon>
    </lineage>
</organism>
<sequence length="199" mass="23579">MNNSHQYNPLWNPDWFLSVILDNHIDAMVARYSCLLTLRLDFFYKKDTPRYLHQDHHALERDLRLLMNKMMQKAAIVGYFWVIEWTADHGFHAHAAYWLDGHQTQRSYPFAQQAGEFWKQLTQQEGYFNICQFKEPYKADINIPVRYNEPASILNIRRVLSYLTKEEQKEGLCSYGCNEVPQRPMSGRPRKAMGTISEN</sequence>
<name>A0A2A5MH68_9ENTR</name>
<dbReference type="EMBL" id="NXHG01000011">
    <property type="protein sequence ID" value="PCM60197.1"/>
    <property type="molecule type" value="Genomic_DNA"/>
</dbReference>
<proteinExistence type="predicted"/>
<dbReference type="RefSeq" id="WP_025987723.1">
    <property type="nucleotide sequence ID" value="NZ_JAHLOZ010000008.1"/>
</dbReference>
<accession>A0A2A5MH68</accession>
<dbReference type="Proteomes" id="UP000217648">
    <property type="component" value="Unassembled WGS sequence"/>
</dbReference>
<dbReference type="AlphaFoldDB" id="A0A2A5MH68"/>
<evidence type="ECO:0000313" key="2">
    <source>
        <dbReference type="Proteomes" id="UP000217648"/>
    </source>
</evidence>
<evidence type="ECO:0000313" key="1">
    <source>
        <dbReference type="EMBL" id="PCM60197.1"/>
    </source>
</evidence>
<comment type="caution">
    <text evidence="1">The sequence shown here is derived from an EMBL/GenBank/DDBJ whole genome shotgun (WGS) entry which is preliminary data.</text>
</comment>
<protein>
    <submittedName>
        <fullName evidence="1">Inovirus Gp2 family protein</fullName>
    </submittedName>
</protein>
<gene>
    <name evidence="1" type="ORF">CP911_18835</name>
</gene>